<proteinExistence type="predicted"/>
<protein>
    <submittedName>
        <fullName evidence="4 5">Uncharacterized protein LOC115735281</fullName>
    </submittedName>
</protein>
<dbReference type="KEGG" id="rarg:115735281"/>
<dbReference type="OrthoDB" id="1899623at2759"/>
<organism evidence="3 4">
    <name type="scientific">Rhodamnia argentea</name>
    <dbReference type="NCBI Taxonomy" id="178133"/>
    <lineage>
        <taxon>Eukaryota</taxon>
        <taxon>Viridiplantae</taxon>
        <taxon>Streptophyta</taxon>
        <taxon>Embryophyta</taxon>
        <taxon>Tracheophyta</taxon>
        <taxon>Spermatophyta</taxon>
        <taxon>Magnoliopsida</taxon>
        <taxon>eudicotyledons</taxon>
        <taxon>Gunneridae</taxon>
        <taxon>Pentapetalae</taxon>
        <taxon>rosids</taxon>
        <taxon>malvids</taxon>
        <taxon>Myrtales</taxon>
        <taxon>Myrtaceae</taxon>
        <taxon>Myrtoideae</taxon>
        <taxon>Myrteae</taxon>
        <taxon>Australasian group</taxon>
        <taxon>Rhodamnia</taxon>
    </lineage>
</organism>
<dbReference type="PANTHER" id="PTHR34210:SF1">
    <property type="entry name" value="OS03G0274700 PROTEIN"/>
    <property type="match status" value="1"/>
</dbReference>
<dbReference type="Proteomes" id="UP000827889">
    <property type="component" value="Chromosome 8"/>
</dbReference>
<evidence type="ECO:0000313" key="4">
    <source>
        <dbReference type="RefSeq" id="XP_030522309.1"/>
    </source>
</evidence>
<dbReference type="RefSeq" id="XP_030522309.1">
    <property type="nucleotide sequence ID" value="XM_030666449.1"/>
</dbReference>
<evidence type="ECO:0000313" key="5">
    <source>
        <dbReference type="RefSeq" id="XP_030522310.1"/>
    </source>
</evidence>
<feature type="region of interest" description="Disordered" evidence="2">
    <location>
        <begin position="40"/>
        <end position="69"/>
    </location>
</feature>
<name>A0A8B8NJN8_9MYRT</name>
<keyword evidence="1" id="KW-0175">Coiled coil</keyword>
<evidence type="ECO:0000313" key="6">
    <source>
        <dbReference type="RefSeq" id="XP_048140205.1"/>
    </source>
</evidence>
<reference evidence="4 5" key="1">
    <citation type="submission" date="2025-04" db="UniProtKB">
        <authorList>
            <consortium name="RefSeq"/>
        </authorList>
    </citation>
    <scope>IDENTIFICATION</scope>
    <source>
        <tissue evidence="6">Leaf</tissue>
    </source>
</reference>
<dbReference type="PANTHER" id="PTHR34210">
    <property type="entry name" value="OS01G0252900 PROTEIN"/>
    <property type="match status" value="1"/>
</dbReference>
<dbReference type="GeneID" id="115735281"/>
<dbReference type="RefSeq" id="XP_048140205.1">
    <property type="nucleotide sequence ID" value="XM_048284248.1"/>
</dbReference>
<dbReference type="SUPFAM" id="SSF109843">
    <property type="entry name" value="CAPPD, an extracellular domain of amyloid beta A4 protein"/>
    <property type="match status" value="1"/>
</dbReference>
<keyword evidence="3" id="KW-1185">Reference proteome</keyword>
<feature type="region of interest" description="Disordered" evidence="2">
    <location>
        <begin position="252"/>
        <end position="277"/>
    </location>
</feature>
<sequence length="277" mass="31573">MRRQGQYMNAGADAYVTAQMPHGQQMDHSSGQYQGELEAFTPERDNTYVTPRADGHRGWERDGSEPSSALASHMLYEGQSGDASRSYYQGQKPHLRLALEKQGNNDIRPQTHNKDGDHEYEKVPFSQTFEGLEEKFLDDITKLAKELNDAEDAENVRHREKINAINAQYQEKLSALRTRHASHRDEFLLRESNARQQQYQQAFMSKYSNSGMGPRDPQGFGGITSSATVGEAYRPYDADQYDSFEGRARYYGGARDRLEPRGPYPGSRAYNTSSRFY</sequence>
<evidence type="ECO:0000313" key="3">
    <source>
        <dbReference type="Proteomes" id="UP000827889"/>
    </source>
</evidence>
<evidence type="ECO:0000256" key="2">
    <source>
        <dbReference type="SAM" id="MobiDB-lite"/>
    </source>
</evidence>
<feature type="coiled-coil region" evidence="1">
    <location>
        <begin position="133"/>
        <end position="186"/>
    </location>
</feature>
<dbReference type="InterPro" id="IPR036176">
    <property type="entry name" value="E2_sf"/>
</dbReference>
<accession>A0A8B8NJN8</accession>
<dbReference type="RefSeq" id="XP_030522310.1">
    <property type="nucleotide sequence ID" value="XM_030666450.1"/>
</dbReference>
<dbReference type="AlphaFoldDB" id="A0A8B8NJN8"/>
<evidence type="ECO:0000256" key="1">
    <source>
        <dbReference type="SAM" id="Coils"/>
    </source>
</evidence>
<gene>
    <name evidence="4 5 6" type="primary">LOC115735281</name>
</gene>
<feature type="compositionally biased region" description="Basic and acidic residues" evidence="2">
    <location>
        <begin position="53"/>
        <end position="64"/>
    </location>
</feature>